<accession>A0A3M7INY9</accession>
<dbReference type="InterPro" id="IPR017923">
    <property type="entry name" value="TFIIS_N"/>
</dbReference>
<dbReference type="AlphaFoldDB" id="A0A3M7INY9"/>
<dbReference type="EMBL" id="QWIT01000256">
    <property type="protein sequence ID" value="RMZ27269.1"/>
    <property type="molecule type" value="Genomic_DNA"/>
</dbReference>
<dbReference type="Proteomes" id="UP000281677">
    <property type="component" value="Unassembled WGS sequence"/>
</dbReference>
<evidence type="ECO:0000259" key="5">
    <source>
        <dbReference type="PROSITE" id="PS51319"/>
    </source>
</evidence>
<comment type="similarity">
    <text evidence="2">Belongs to the IWS1 family.</text>
</comment>
<comment type="subcellular location">
    <subcellularLocation>
        <location evidence="3">Nucleus</location>
    </subcellularLocation>
</comment>
<dbReference type="InterPro" id="IPR051037">
    <property type="entry name" value="RNAPII_TF_IWS1"/>
</dbReference>
<feature type="compositionally biased region" description="Acidic residues" evidence="4">
    <location>
        <begin position="177"/>
        <end position="186"/>
    </location>
</feature>
<feature type="compositionally biased region" description="Basic residues" evidence="4">
    <location>
        <begin position="156"/>
        <end position="173"/>
    </location>
</feature>
<protein>
    <recommendedName>
        <fullName evidence="5">TFIIS N-terminal domain-containing protein</fullName>
    </recommendedName>
</protein>
<evidence type="ECO:0000256" key="3">
    <source>
        <dbReference type="PROSITE-ProRule" id="PRU00649"/>
    </source>
</evidence>
<feature type="domain" description="TFIIS N-terminal" evidence="5">
    <location>
        <begin position="319"/>
        <end position="397"/>
    </location>
</feature>
<proteinExistence type="inferred from homology"/>
<reference evidence="6 7" key="1">
    <citation type="journal article" date="2018" name="BMC Genomics">
        <title>Genomic evidence for intraspecific hybridization in a clonal and extremely halotolerant yeast.</title>
        <authorList>
            <person name="Gostincar C."/>
            <person name="Stajich J.E."/>
            <person name="Zupancic J."/>
            <person name="Zalar P."/>
            <person name="Gunde-Cimerman N."/>
        </authorList>
    </citation>
    <scope>NUCLEOTIDE SEQUENCE [LARGE SCALE GENOMIC DNA]</scope>
    <source>
        <strain evidence="6 7">EXF-120</strain>
    </source>
</reference>
<dbReference type="Gene3D" id="1.20.930.10">
    <property type="entry name" value="Conserved domain common to transcription factors TFIIS, elongin A, CRSP70"/>
    <property type="match status" value="1"/>
</dbReference>
<evidence type="ECO:0000313" key="7">
    <source>
        <dbReference type="Proteomes" id="UP000281677"/>
    </source>
</evidence>
<dbReference type="GO" id="GO:0016973">
    <property type="term" value="P:poly(A)+ mRNA export from nucleus"/>
    <property type="evidence" value="ECO:0007669"/>
    <property type="project" value="TreeGrafter"/>
</dbReference>
<feature type="region of interest" description="Disordered" evidence="4">
    <location>
        <begin position="1"/>
        <end position="252"/>
    </location>
</feature>
<feature type="compositionally biased region" description="Basic and acidic residues" evidence="4">
    <location>
        <begin position="223"/>
        <end position="240"/>
    </location>
</feature>
<organism evidence="6 7">
    <name type="scientific">Hortaea werneckii</name>
    <name type="common">Black yeast</name>
    <name type="synonym">Cladosporium werneckii</name>
    <dbReference type="NCBI Taxonomy" id="91943"/>
    <lineage>
        <taxon>Eukaryota</taxon>
        <taxon>Fungi</taxon>
        <taxon>Dikarya</taxon>
        <taxon>Ascomycota</taxon>
        <taxon>Pezizomycotina</taxon>
        <taxon>Dothideomycetes</taxon>
        <taxon>Dothideomycetidae</taxon>
        <taxon>Mycosphaerellales</taxon>
        <taxon>Teratosphaeriaceae</taxon>
        <taxon>Hortaea</taxon>
    </lineage>
</organism>
<dbReference type="InterPro" id="IPR035441">
    <property type="entry name" value="TFIIS/LEDGF_dom_sf"/>
</dbReference>
<comment type="function">
    <text evidence="1">Transcription factor involved in RNA polymerase II transcription regulation. May function in both SPT15/TBP post-recruitment and recruitment steps of transcription.</text>
</comment>
<evidence type="ECO:0000256" key="1">
    <source>
        <dbReference type="ARBA" id="ARBA00037349"/>
    </source>
</evidence>
<comment type="caution">
    <text evidence="6">The sequence shown here is derived from an EMBL/GenBank/DDBJ whole genome shotgun (WGS) entry which is preliminary data.</text>
</comment>
<evidence type="ECO:0000313" key="6">
    <source>
        <dbReference type="EMBL" id="RMZ27269.1"/>
    </source>
</evidence>
<dbReference type="Pfam" id="PF08711">
    <property type="entry name" value="Med26"/>
    <property type="match status" value="1"/>
</dbReference>
<feature type="compositionally biased region" description="Basic residues" evidence="4">
    <location>
        <begin position="241"/>
        <end position="250"/>
    </location>
</feature>
<dbReference type="GO" id="GO:0005634">
    <property type="term" value="C:nucleus"/>
    <property type="evidence" value="ECO:0007669"/>
    <property type="project" value="UniProtKB-SubCell"/>
</dbReference>
<evidence type="ECO:0000256" key="2">
    <source>
        <dbReference type="ARBA" id="ARBA00037992"/>
    </source>
</evidence>
<sequence length="594" mass="65095">MEDLEAAPGSPALQDTEEPQGNNDPRDPLNPGIDEEDHGRTPPLAQPTADPDAFEDEQAPETAAAMREEEERADEGPAAAAEDEDGVPHEGGEGAAGGDDDDENESELDELDEGEFEDFDPDALNIPDKPVAVDSDNVGLLGVHKRKRTEEEERERKKKKKEGRREKKSKRVKAGGDEDEVDEGDIIEGKRGRKGKSSGGGGGGEKKARARRSPSVDEENMTPEERRRRALDKKMDEALKSHRPTARRRGRGDDLDAMADAEIETMRQRMAKACELDANARSNGKPATNKLAIIGEVTEMLNKNTIQAQLVDPDTNILEAVRFMLEPADHDGALPNYRIQRELFQSLGRMNIGKEALVASGIGKVVLFYTKSIQPQPEIKRAAEKLIGEWMRVVLNKPKSTKSRPVEQRTYDPMLATSQAARRLGDGTMSQAEKNAMAAEKRRKILAAPTASNRARVEGSGIGTYSIAPVPMMETSKPNQRSGIPSTQPKADVLRRGILVPESKNRTKGYRKAFATTTQSITSPTHCPNPGTAVPIPAAAFKRRLQLEPPLLTLPICSTAHLKNAEFDRSVGQYCQQPLETSRGPPEQQAERLV</sequence>
<keyword evidence="3" id="KW-0539">Nucleus</keyword>
<evidence type="ECO:0000256" key="4">
    <source>
        <dbReference type="SAM" id="MobiDB-lite"/>
    </source>
</evidence>
<dbReference type="PANTHER" id="PTHR46010:SF1">
    <property type="entry name" value="PROTEIN IWS1 HOMOLOG"/>
    <property type="match status" value="1"/>
</dbReference>
<feature type="compositionally biased region" description="Acidic residues" evidence="4">
    <location>
        <begin position="98"/>
        <end position="121"/>
    </location>
</feature>
<dbReference type="SUPFAM" id="SSF47676">
    <property type="entry name" value="Conserved domain common to transcription factors TFIIS, elongin A, CRSP70"/>
    <property type="match status" value="1"/>
</dbReference>
<dbReference type="PANTHER" id="PTHR46010">
    <property type="entry name" value="PROTEIN IWS1 HOMOLOG"/>
    <property type="match status" value="1"/>
</dbReference>
<dbReference type="PROSITE" id="PS51319">
    <property type="entry name" value="TFIIS_N"/>
    <property type="match status" value="1"/>
</dbReference>
<dbReference type="OrthoDB" id="21124at2759"/>
<name>A0A3M7INY9_HORWE</name>
<gene>
    <name evidence="6" type="ORF">D0859_08667</name>
</gene>